<accession>A0ABT0PMC8</accession>
<keyword evidence="2" id="KW-1185">Reference proteome</keyword>
<protein>
    <submittedName>
        <fullName evidence="1">Uncharacterized protein</fullName>
    </submittedName>
</protein>
<proteinExistence type="predicted"/>
<sequence>MKEMTAFKNFGIKSGGEVLATNSQIEELYEVPKITLHDNIKKLKQDGLVNGSKIRTLAKDGKRRQLEVYTLEETIAIGLRLRSDTAIRLQRYATKLVSDKIVGLEEEKRLLEIELSYAWNKSDTEDLYR</sequence>
<name>A0ABT0PMC8_9FLAO</name>
<dbReference type="EMBL" id="JAMFMA010000001">
    <property type="protein sequence ID" value="MCL6272532.1"/>
    <property type="molecule type" value="Genomic_DNA"/>
</dbReference>
<evidence type="ECO:0000313" key="2">
    <source>
        <dbReference type="Proteomes" id="UP001203607"/>
    </source>
</evidence>
<dbReference type="Proteomes" id="UP001203607">
    <property type="component" value="Unassembled WGS sequence"/>
</dbReference>
<organism evidence="1 2">
    <name type="scientific">Flagellimonas spongiicola</name>
    <dbReference type="NCBI Taxonomy" id="2942208"/>
    <lineage>
        <taxon>Bacteria</taxon>
        <taxon>Pseudomonadati</taxon>
        <taxon>Bacteroidota</taxon>
        <taxon>Flavobacteriia</taxon>
        <taxon>Flavobacteriales</taxon>
        <taxon>Flavobacteriaceae</taxon>
        <taxon>Flagellimonas</taxon>
    </lineage>
</organism>
<dbReference type="RefSeq" id="WP_249655719.1">
    <property type="nucleotide sequence ID" value="NZ_JAMFMA010000001.1"/>
</dbReference>
<reference evidence="1 2" key="1">
    <citation type="submission" date="2022-05" db="EMBL/GenBank/DDBJ databases">
        <authorList>
            <person name="Park J.-S."/>
        </authorList>
    </citation>
    <scope>NUCLEOTIDE SEQUENCE [LARGE SCALE GENOMIC DNA]</scope>
    <source>
        <strain evidence="1 2">2012CJ35-5</strain>
    </source>
</reference>
<evidence type="ECO:0000313" key="1">
    <source>
        <dbReference type="EMBL" id="MCL6272532.1"/>
    </source>
</evidence>
<comment type="caution">
    <text evidence="1">The sequence shown here is derived from an EMBL/GenBank/DDBJ whole genome shotgun (WGS) entry which is preliminary data.</text>
</comment>
<gene>
    <name evidence="1" type="ORF">M3P19_00845</name>
</gene>